<evidence type="ECO:0000313" key="4">
    <source>
        <dbReference type="EMBL" id="GFO69811.1"/>
    </source>
</evidence>
<evidence type="ECO:0000256" key="2">
    <source>
        <dbReference type="ARBA" id="ARBA00023136"/>
    </source>
</evidence>
<proteinExistence type="predicted"/>
<feature type="domain" description="Bacterial surface antigen (D15)" evidence="3">
    <location>
        <begin position="106"/>
        <end position="372"/>
    </location>
</feature>
<protein>
    <submittedName>
        <fullName evidence="4">Membrane protein</fullName>
    </submittedName>
</protein>
<dbReference type="Proteomes" id="UP000587586">
    <property type="component" value="Unassembled WGS sequence"/>
</dbReference>
<dbReference type="AlphaFoldDB" id="A0A6V8NBC7"/>
<keyword evidence="2" id="KW-0472">Membrane</keyword>
<dbReference type="GO" id="GO:0019867">
    <property type="term" value="C:outer membrane"/>
    <property type="evidence" value="ECO:0007669"/>
    <property type="project" value="InterPro"/>
</dbReference>
<dbReference type="InterPro" id="IPR000184">
    <property type="entry name" value="Bac_surfAg_D15"/>
</dbReference>
<dbReference type="EMBL" id="BLXZ01000007">
    <property type="protein sequence ID" value="GFO69811.1"/>
    <property type="molecule type" value="Genomic_DNA"/>
</dbReference>
<evidence type="ECO:0000256" key="1">
    <source>
        <dbReference type="ARBA" id="ARBA00004370"/>
    </source>
</evidence>
<dbReference type="PROSITE" id="PS51257">
    <property type="entry name" value="PROKAR_LIPOPROTEIN"/>
    <property type="match status" value="1"/>
</dbReference>
<gene>
    <name evidence="4" type="ORF">GMLC_33900</name>
</gene>
<accession>A0A6V8NBC7</accession>
<name>A0A6V8NBC7_9BACT</name>
<evidence type="ECO:0000313" key="5">
    <source>
        <dbReference type="Proteomes" id="UP000587586"/>
    </source>
</evidence>
<dbReference type="RefSeq" id="WP_183362392.1">
    <property type="nucleotide sequence ID" value="NZ_BLXZ01000007.1"/>
</dbReference>
<comment type="caution">
    <text evidence="4">The sequence shown here is derived from an EMBL/GenBank/DDBJ whole genome shotgun (WGS) entry which is preliminary data.</text>
</comment>
<organism evidence="4 5">
    <name type="scientific">Geomonas limicola</name>
    <dbReference type="NCBI Taxonomy" id="2740186"/>
    <lineage>
        <taxon>Bacteria</taxon>
        <taxon>Pseudomonadati</taxon>
        <taxon>Thermodesulfobacteriota</taxon>
        <taxon>Desulfuromonadia</taxon>
        <taxon>Geobacterales</taxon>
        <taxon>Geobacteraceae</taxon>
        <taxon>Geomonas</taxon>
    </lineage>
</organism>
<reference evidence="5" key="1">
    <citation type="submission" date="2020-06" db="EMBL/GenBank/DDBJ databases">
        <title>Draft genomic sequecing of Geomonas sp. Red745.</title>
        <authorList>
            <person name="Itoh H."/>
            <person name="Xu Z.X."/>
            <person name="Ushijima N."/>
            <person name="Masuda Y."/>
            <person name="Shiratori Y."/>
            <person name="Senoo K."/>
        </authorList>
    </citation>
    <scope>NUCLEOTIDE SEQUENCE [LARGE SCALE GENOMIC DNA]</scope>
    <source>
        <strain evidence="5">Red745</strain>
    </source>
</reference>
<keyword evidence="5" id="KW-1185">Reference proteome</keyword>
<dbReference type="Gene3D" id="2.40.160.50">
    <property type="entry name" value="membrane protein fhac: a member of the omp85/tpsb transporter family"/>
    <property type="match status" value="1"/>
</dbReference>
<evidence type="ECO:0000259" key="3">
    <source>
        <dbReference type="Pfam" id="PF01103"/>
    </source>
</evidence>
<dbReference type="Pfam" id="PF01103">
    <property type="entry name" value="Omp85"/>
    <property type="match status" value="1"/>
</dbReference>
<sequence length="414" mass="46293">MRTITIASALATLVLLSSCTYQVPRKYLPYPVSNESFADPAKTVAIPLPVIAASPNEGITYGGLIAFLLHNARDEVSTLIVPQMNYNQYFGVTTTLYGAFYPNQDQTIRVNLSQATTTNHEYRLRYLNQKFLNERWELNGMLFDFTDGSARFFGFQSTSSQENETNYAYHEVGFSAALGYRFTEQVEAMLGERFKKVGIWHGAIPSVPFITEVFPADEIPGLPGYHVHDQRLSLIYTTLDSPSLPTSGSYLRFSIDISTELLGSSATYHAYDGEAKMYYPTHGGRFITVARLAANQTVGHRVPFLEQSILGGETTLRGYGQNRFIDKSFLLLNLEERIRLFRWEIFNVTADWELAPFIDLGSVMSTLVEAKARSFEFNPGLGLRTVVRPNIVGRIDVGVGREGPAVFVGLGYPF</sequence>
<comment type="subcellular location">
    <subcellularLocation>
        <location evidence="1">Membrane</location>
    </subcellularLocation>
</comment>